<organism evidence="8">
    <name type="scientific">freshwater sediment metagenome</name>
    <dbReference type="NCBI Taxonomy" id="556182"/>
    <lineage>
        <taxon>unclassified sequences</taxon>
        <taxon>metagenomes</taxon>
        <taxon>ecological metagenomes</taxon>
    </lineage>
</organism>
<dbReference type="AlphaFoldDB" id="A0AA48LYL3"/>
<dbReference type="Pfam" id="PF01914">
    <property type="entry name" value="MarC"/>
    <property type="match status" value="1"/>
</dbReference>
<evidence type="ECO:0000256" key="4">
    <source>
        <dbReference type="ARBA" id="ARBA00022692"/>
    </source>
</evidence>
<keyword evidence="6 7" id="KW-0472">Membrane</keyword>
<feature type="transmembrane region" description="Helical" evidence="7">
    <location>
        <begin position="192"/>
        <end position="215"/>
    </location>
</feature>
<comment type="subcellular location">
    <subcellularLocation>
        <location evidence="1">Cell membrane</location>
        <topology evidence="1">Multi-pass membrane protein</topology>
    </subcellularLocation>
</comment>
<dbReference type="GO" id="GO:0005886">
    <property type="term" value="C:plasma membrane"/>
    <property type="evidence" value="ECO:0007669"/>
    <property type="project" value="UniProtKB-SubCell"/>
</dbReference>
<reference evidence="8" key="1">
    <citation type="submission" date="2023-07" db="EMBL/GenBank/DDBJ databases">
        <authorList>
            <person name="Pelsma A.J. K."/>
        </authorList>
    </citation>
    <scope>NUCLEOTIDE SEQUENCE</scope>
</reference>
<keyword evidence="4 7" id="KW-0812">Transmembrane</keyword>
<comment type="similarity">
    <text evidence="2">Belongs to the UPF0056 (MarC) family.</text>
</comment>
<dbReference type="EMBL" id="OY288114">
    <property type="protein sequence ID" value="CAJ0863176.1"/>
    <property type="molecule type" value="Genomic_DNA"/>
</dbReference>
<evidence type="ECO:0000256" key="2">
    <source>
        <dbReference type="ARBA" id="ARBA00009784"/>
    </source>
</evidence>
<keyword evidence="3" id="KW-1003">Cell membrane</keyword>
<feature type="transmembrane region" description="Helical" evidence="7">
    <location>
        <begin position="12"/>
        <end position="34"/>
    </location>
</feature>
<protein>
    <submittedName>
        <fullName evidence="8">Uncharacterized protein</fullName>
    </submittedName>
</protein>
<accession>A0AA48LYL3</accession>
<sequence length="219" mass="23274">MPSDANLVPLFLTSFTTLLAVINPLEVMPVFLSLTHDKDDAARRRIAIRSIIYTAVLILFFLFFGAAVLKIFGVSLHMVRIAGGIVLTRIGFELFTPSHTGQSSFLDPGPNANIAFMPLAMPLMFGPGVIATVLGMMAIIEKAPSEFAAYAAILAAAGLAVLITLLCLLFAGRLVKWLGRTGIDAVTRIVGFFVSAMGVSLVFNGVMGALLAYGVKVVL</sequence>
<evidence type="ECO:0000256" key="3">
    <source>
        <dbReference type="ARBA" id="ARBA00022475"/>
    </source>
</evidence>
<evidence type="ECO:0000256" key="1">
    <source>
        <dbReference type="ARBA" id="ARBA00004651"/>
    </source>
</evidence>
<evidence type="ECO:0000256" key="5">
    <source>
        <dbReference type="ARBA" id="ARBA00022989"/>
    </source>
</evidence>
<dbReference type="NCBIfam" id="TIGR00427">
    <property type="entry name" value="NAAT family transporter"/>
    <property type="match status" value="1"/>
</dbReference>
<dbReference type="PANTHER" id="PTHR33508">
    <property type="entry name" value="UPF0056 MEMBRANE PROTEIN YHCE"/>
    <property type="match status" value="1"/>
</dbReference>
<evidence type="ECO:0000313" key="8">
    <source>
        <dbReference type="EMBL" id="CAJ0863176.1"/>
    </source>
</evidence>
<proteinExistence type="inferred from homology"/>
<feature type="transmembrane region" description="Helical" evidence="7">
    <location>
        <begin position="114"/>
        <end position="140"/>
    </location>
</feature>
<feature type="transmembrane region" description="Helical" evidence="7">
    <location>
        <begin position="147"/>
        <end position="172"/>
    </location>
</feature>
<evidence type="ECO:0000256" key="6">
    <source>
        <dbReference type="ARBA" id="ARBA00023136"/>
    </source>
</evidence>
<name>A0AA48LYL3_9ZZZZ</name>
<evidence type="ECO:0000256" key="7">
    <source>
        <dbReference type="SAM" id="Phobius"/>
    </source>
</evidence>
<dbReference type="PANTHER" id="PTHR33508:SF1">
    <property type="entry name" value="UPF0056 MEMBRANE PROTEIN YHCE"/>
    <property type="match status" value="1"/>
</dbReference>
<gene>
    <name evidence="8" type="ORF">AMST5_01557</name>
</gene>
<feature type="transmembrane region" description="Helical" evidence="7">
    <location>
        <begin position="46"/>
        <end position="69"/>
    </location>
</feature>
<dbReference type="InterPro" id="IPR002771">
    <property type="entry name" value="Multi_antbiot-R_MarC"/>
</dbReference>
<keyword evidence="5 7" id="KW-1133">Transmembrane helix</keyword>